<dbReference type="PANTHER" id="PTHR33908">
    <property type="entry name" value="MANNOSYLTRANSFERASE YKCB-RELATED"/>
    <property type="match status" value="1"/>
</dbReference>
<feature type="transmembrane region" description="Helical" evidence="8">
    <location>
        <begin position="12"/>
        <end position="28"/>
    </location>
</feature>
<name>A0A0G0H5Z7_9BACT</name>
<protein>
    <recommendedName>
        <fullName evidence="9">Glycosyltransferase RgtA/B/C/D-like domain-containing protein</fullName>
    </recommendedName>
</protein>
<feature type="domain" description="Glycosyltransferase RgtA/B/C/D-like" evidence="9">
    <location>
        <begin position="75"/>
        <end position="219"/>
    </location>
</feature>
<feature type="transmembrane region" description="Helical" evidence="8">
    <location>
        <begin position="272"/>
        <end position="291"/>
    </location>
</feature>
<feature type="transmembrane region" description="Helical" evidence="8">
    <location>
        <begin position="298"/>
        <end position="317"/>
    </location>
</feature>
<dbReference type="InterPro" id="IPR038731">
    <property type="entry name" value="RgtA/B/C-like"/>
</dbReference>
<dbReference type="EMBL" id="LBTA01000001">
    <property type="protein sequence ID" value="KKQ33965.1"/>
    <property type="molecule type" value="Genomic_DNA"/>
</dbReference>
<dbReference type="AlphaFoldDB" id="A0A0G0H5Z7"/>
<dbReference type="Proteomes" id="UP000034701">
    <property type="component" value="Unassembled WGS sequence"/>
</dbReference>
<reference evidence="10 11" key="1">
    <citation type="journal article" date="2015" name="Nature">
        <title>rRNA introns, odd ribosomes, and small enigmatic genomes across a large radiation of phyla.</title>
        <authorList>
            <person name="Brown C.T."/>
            <person name="Hug L.A."/>
            <person name="Thomas B.C."/>
            <person name="Sharon I."/>
            <person name="Castelle C.J."/>
            <person name="Singh A."/>
            <person name="Wilkins M.J."/>
            <person name="Williams K.H."/>
            <person name="Banfield J.F."/>
        </authorList>
    </citation>
    <scope>NUCLEOTIDE SEQUENCE [LARGE SCALE GENOMIC DNA]</scope>
</reference>
<keyword evidence="4" id="KW-0808">Transferase</keyword>
<feature type="transmembrane region" description="Helical" evidence="8">
    <location>
        <begin position="348"/>
        <end position="364"/>
    </location>
</feature>
<feature type="transmembrane region" description="Helical" evidence="8">
    <location>
        <begin position="79"/>
        <end position="105"/>
    </location>
</feature>
<evidence type="ECO:0000256" key="5">
    <source>
        <dbReference type="ARBA" id="ARBA00022692"/>
    </source>
</evidence>
<dbReference type="InterPro" id="IPR050297">
    <property type="entry name" value="LipidA_mod_glycosyltrf_83"/>
</dbReference>
<dbReference type="PANTHER" id="PTHR33908:SF11">
    <property type="entry name" value="MEMBRANE PROTEIN"/>
    <property type="match status" value="1"/>
</dbReference>
<accession>A0A0G0H5Z7</accession>
<feature type="transmembrane region" description="Helical" evidence="8">
    <location>
        <begin position="145"/>
        <end position="161"/>
    </location>
</feature>
<keyword evidence="6 8" id="KW-1133">Transmembrane helix</keyword>
<feature type="transmembrane region" description="Helical" evidence="8">
    <location>
        <begin position="323"/>
        <end position="341"/>
    </location>
</feature>
<dbReference type="GO" id="GO:0016763">
    <property type="term" value="F:pentosyltransferase activity"/>
    <property type="evidence" value="ECO:0007669"/>
    <property type="project" value="TreeGrafter"/>
</dbReference>
<dbReference type="GO" id="GO:0005886">
    <property type="term" value="C:plasma membrane"/>
    <property type="evidence" value="ECO:0007669"/>
    <property type="project" value="UniProtKB-SubCell"/>
</dbReference>
<dbReference type="GO" id="GO:0009103">
    <property type="term" value="P:lipopolysaccharide biosynthetic process"/>
    <property type="evidence" value="ECO:0007669"/>
    <property type="project" value="UniProtKB-ARBA"/>
</dbReference>
<comment type="caution">
    <text evidence="10">The sequence shown here is derived from an EMBL/GenBank/DDBJ whole genome shotgun (WGS) entry which is preliminary data.</text>
</comment>
<evidence type="ECO:0000256" key="6">
    <source>
        <dbReference type="ARBA" id="ARBA00022989"/>
    </source>
</evidence>
<feature type="transmembrane region" description="Helical" evidence="8">
    <location>
        <begin position="203"/>
        <end position="223"/>
    </location>
</feature>
<gene>
    <name evidence="10" type="ORF">US45_C0001G0004</name>
</gene>
<evidence type="ECO:0000313" key="11">
    <source>
        <dbReference type="Proteomes" id="UP000034701"/>
    </source>
</evidence>
<evidence type="ECO:0000256" key="4">
    <source>
        <dbReference type="ARBA" id="ARBA00022679"/>
    </source>
</evidence>
<keyword evidence="7 8" id="KW-0472">Membrane</keyword>
<dbReference type="Pfam" id="PF13231">
    <property type="entry name" value="PMT_2"/>
    <property type="match status" value="1"/>
</dbReference>
<evidence type="ECO:0000256" key="2">
    <source>
        <dbReference type="ARBA" id="ARBA00022475"/>
    </source>
</evidence>
<comment type="subcellular location">
    <subcellularLocation>
        <location evidence="1">Cell membrane</location>
        <topology evidence="1">Multi-pass membrane protein</topology>
    </subcellularLocation>
</comment>
<organism evidence="10 11">
    <name type="scientific">Candidatus Nomurabacteria bacterium GW2011_GWA1_37_20</name>
    <dbReference type="NCBI Taxonomy" id="1618729"/>
    <lineage>
        <taxon>Bacteria</taxon>
        <taxon>Candidatus Nomuraibacteriota</taxon>
    </lineage>
</organism>
<evidence type="ECO:0000259" key="9">
    <source>
        <dbReference type="Pfam" id="PF13231"/>
    </source>
</evidence>
<evidence type="ECO:0000256" key="7">
    <source>
        <dbReference type="ARBA" id="ARBA00023136"/>
    </source>
</evidence>
<evidence type="ECO:0000313" key="10">
    <source>
        <dbReference type="EMBL" id="KKQ33965.1"/>
    </source>
</evidence>
<proteinExistence type="predicted"/>
<evidence type="ECO:0000256" key="1">
    <source>
        <dbReference type="ARBA" id="ARBA00004651"/>
    </source>
</evidence>
<keyword evidence="2" id="KW-1003">Cell membrane</keyword>
<keyword evidence="5 8" id="KW-0812">Transmembrane</keyword>
<evidence type="ECO:0000256" key="8">
    <source>
        <dbReference type="SAM" id="Phobius"/>
    </source>
</evidence>
<evidence type="ECO:0000256" key="3">
    <source>
        <dbReference type="ARBA" id="ARBA00022676"/>
    </source>
</evidence>
<feature type="transmembrane region" description="Helical" evidence="8">
    <location>
        <begin position="235"/>
        <end position="252"/>
    </location>
</feature>
<keyword evidence="3" id="KW-0328">Glycosyltransferase</keyword>
<feature type="transmembrane region" description="Helical" evidence="8">
    <location>
        <begin position="168"/>
        <end position="191"/>
    </location>
</feature>
<sequence>MIKFLKKRKLHIYIFLGILLLGAFLRFYNYPYRYSLGEETIRDAVIGIEGARQLQFPLTGSFSSLGPFTFGPWYAYQLIIFYLLIPFVYSPWIYLSIISVVYIFIMYKIGKILSGKIFALVLAFLAAISPAQIISATHLTSHNNTNLFAVLSIWIFLILLTKNKSKWWSFLLGFIIGIGMNLHFQMSGLLILPLTLLIYKRKLLNFVCSGLGVIVSFIPMIIFEMNNHWFTTRNIFFYLTEGKNAIYVPNRWLFYVRDFWPSFWSDALGVPVWFGGIIIILFIVSLIWLGWKKKLSRNLIILISAFLFNFILLRYYWGPRFFGYLNFLRPFVFIFTAFAIINLKYKKAYIGFVLIPLIVFFSYPRTMSELKKDPYSMWIYSGVRELEKKYPNNKFSLYTCSTKYNSFYNGSAFSTLLLLEMKNKHDDKGIKIGLKEKCQLPSKTKKEQYPMLSSIGILDFSSASNSAILEAGWKPLTFSRMYNEYARWWFDLQP</sequence>
<feature type="transmembrane region" description="Helical" evidence="8">
    <location>
        <begin position="117"/>
        <end position="139"/>
    </location>
</feature>